<feature type="transmembrane region" description="Helical" evidence="1">
    <location>
        <begin position="43"/>
        <end position="62"/>
    </location>
</feature>
<dbReference type="Proteomes" id="UP000233469">
    <property type="component" value="Unassembled WGS sequence"/>
</dbReference>
<protein>
    <submittedName>
        <fullName evidence="2">Uncharacterized protein</fullName>
    </submittedName>
</protein>
<reference evidence="2 3" key="1">
    <citation type="submission" date="2016-04" db="EMBL/GenBank/DDBJ databases">
        <title>Genome analyses suggest a sexual origin of heterokaryosis in a supposedly ancient asexual fungus.</title>
        <authorList>
            <person name="Ropars J."/>
            <person name="Sedzielewska K."/>
            <person name="Noel J."/>
            <person name="Charron P."/>
            <person name="Farinelli L."/>
            <person name="Marton T."/>
            <person name="Kruger M."/>
            <person name="Pelin A."/>
            <person name="Brachmann A."/>
            <person name="Corradi N."/>
        </authorList>
    </citation>
    <scope>NUCLEOTIDE SEQUENCE [LARGE SCALE GENOMIC DNA]</scope>
    <source>
        <strain evidence="2 3">C2</strain>
    </source>
</reference>
<gene>
    <name evidence="2" type="ORF">RhiirC2_792321</name>
</gene>
<evidence type="ECO:0000313" key="2">
    <source>
        <dbReference type="EMBL" id="PKK61096.1"/>
    </source>
</evidence>
<evidence type="ECO:0000313" key="3">
    <source>
        <dbReference type="Proteomes" id="UP000233469"/>
    </source>
</evidence>
<keyword evidence="1" id="KW-0472">Membrane</keyword>
<comment type="caution">
    <text evidence="2">The sequence shown here is derived from an EMBL/GenBank/DDBJ whole genome shotgun (WGS) entry which is preliminary data.</text>
</comment>
<accession>A0A2N1MHJ6</accession>
<dbReference type="EMBL" id="LLXL01002341">
    <property type="protein sequence ID" value="PKK61096.1"/>
    <property type="molecule type" value="Genomic_DNA"/>
</dbReference>
<keyword evidence="1" id="KW-1133">Transmembrane helix</keyword>
<name>A0A2N1MHJ6_9GLOM</name>
<dbReference type="AlphaFoldDB" id="A0A2N1MHJ6"/>
<sequence length="92" mass="10390">MTESFDFDQCLTAPRSSGLLKNRKSKDLFGLPSSEEWKKNLKFVFSSRFLPFGFSIAVSILLALKFEYANMVSILLALELGYANMVQLISKT</sequence>
<keyword evidence="1" id="KW-0812">Transmembrane</keyword>
<organism evidence="2 3">
    <name type="scientific">Rhizophagus irregularis</name>
    <dbReference type="NCBI Taxonomy" id="588596"/>
    <lineage>
        <taxon>Eukaryota</taxon>
        <taxon>Fungi</taxon>
        <taxon>Fungi incertae sedis</taxon>
        <taxon>Mucoromycota</taxon>
        <taxon>Glomeromycotina</taxon>
        <taxon>Glomeromycetes</taxon>
        <taxon>Glomerales</taxon>
        <taxon>Glomeraceae</taxon>
        <taxon>Rhizophagus</taxon>
    </lineage>
</organism>
<reference evidence="2 3" key="2">
    <citation type="submission" date="2017-10" db="EMBL/GenBank/DDBJ databases">
        <title>Extensive intraspecific genome diversity in a model arbuscular mycorrhizal fungus.</title>
        <authorList>
            <person name="Chen E.C.H."/>
            <person name="Morin E."/>
            <person name="Baudet D."/>
            <person name="Noel J."/>
            <person name="Ndikumana S."/>
            <person name="Charron P."/>
            <person name="St-Onge C."/>
            <person name="Giorgi J."/>
            <person name="Grigoriev I.V."/>
            <person name="Roux C."/>
            <person name="Martin F.M."/>
            <person name="Corradi N."/>
        </authorList>
    </citation>
    <scope>NUCLEOTIDE SEQUENCE [LARGE SCALE GENOMIC DNA]</scope>
    <source>
        <strain evidence="2 3">C2</strain>
    </source>
</reference>
<evidence type="ECO:0000256" key="1">
    <source>
        <dbReference type="SAM" id="Phobius"/>
    </source>
</evidence>
<proteinExistence type="predicted"/>